<dbReference type="GO" id="GO:0000949">
    <property type="term" value="P:aromatic amino acid family catabolic process to alcohol via Ehrlich pathway"/>
    <property type="evidence" value="ECO:0007669"/>
    <property type="project" value="TreeGrafter"/>
</dbReference>
<evidence type="ECO:0000256" key="6">
    <source>
        <dbReference type="ARBA" id="ARBA00022723"/>
    </source>
</evidence>
<dbReference type="InterPro" id="IPR012000">
    <property type="entry name" value="Thiamin_PyroP_enz_cen_dom"/>
</dbReference>
<dbReference type="PANTHER" id="PTHR43452:SF30">
    <property type="entry name" value="PYRUVATE DECARBOXYLASE ISOZYME 1-RELATED"/>
    <property type="match status" value="1"/>
</dbReference>
<evidence type="ECO:0000259" key="17">
    <source>
        <dbReference type="Pfam" id="PF02776"/>
    </source>
</evidence>
<feature type="binding site" evidence="12">
    <location>
        <position position="469"/>
    </location>
    <ligand>
        <name>Mg(2+)</name>
        <dbReference type="ChEBI" id="CHEBI:18420"/>
    </ligand>
</feature>
<dbReference type="SUPFAM" id="SSF52518">
    <property type="entry name" value="Thiamin diphosphate-binding fold (THDP-binding)"/>
    <property type="match status" value="2"/>
</dbReference>
<keyword evidence="8 12" id="KW-0460">Magnesium</keyword>
<dbReference type="PIRSF" id="PIRSF036565">
    <property type="entry name" value="Pyruvt_ip_decrb"/>
    <property type="match status" value="1"/>
</dbReference>
<sequence>MHLAEYLFRRLHQIGIRGVFGIPGDFNLTALDYIEECGLNWVGNVNELNAGYAADGYARIKGISAIVTTLGVGELSALNAIAGASAELVPVIHVVGFPSTAIQDKKLPIHHTLADGDFEVFMKMSERLSSAAILLREPSEAAKAIDDTIVTCYRSSKPVFIGFPMDLVNTDVDPAPLEHPLWLRTPPSNATSVEEAAVNVIRDRLFKAHNPVILIDSLAGRYQGLHVSRNFVEKSNLPCCVFPMAKGIINESLPNFRGIYAGNVSNPGVLELVKSSDLILLIGPRSTDLNTGGFKTDTPDIDTIVFHRDSVDMQGHTISNISLETVLSKLSEAISASTAVSPVSASPSGHHTSPPSSVDVEPPHISLQEPIQICGRKIDSGSPVTHDWLWERISSWLEEDDIIAMDIGTSALGGLWCRHPRGAQSLFQLLWCSIGYALGATVGAAIAAREQEQESESPRKRRTILFTGDGSLQMTAQEISTMVRQELSPIIFVICNEGYTIERYINGWDKDYNDIQPWDYKLLPSVFKPKPNTVRTYSAHTKGELEALLTDDQFGPAENFNKDIPAPLRLVEIHMDKHDAPQTIPQMISGLHGKSGD</sequence>
<dbReference type="PANTHER" id="PTHR43452">
    <property type="entry name" value="PYRUVATE DECARBOXYLASE"/>
    <property type="match status" value="1"/>
</dbReference>
<evidence type="ECO:0000259" key="15">
    <source>
        <dbReference type="Pfam" id="PF00205"/>
    </source>
</evidence>
<dbReference type="Pfam" id="PF02776">
    <property type="entry name" value="TPP_enzyme_N"/>
    <property type="match status" value="1"/>
</dbReference>
<dbReference type="InterPro" id="IPR029035">
    <property type="entry name" value="DHS-like_NAD/FAD-binding_dom"/>
</dbReference>
<dbReference type="InterPro" id="IPR047214">
    <property type="entry name" value="TPP_PDC_IPDC"/>
</dbReference>
<evidence type="ECO:0000259" key="16">
    <source>
        <dbReference type="Pfam" id="PF02775"/>
    </source>
</evidence>
<dbReference type="InterPro" id="IPR011766">
    <property type="entry name" value="TPP_enzyme_TPP-bd"/>
</dbReference>
<dbReference type="Pfam" id="PF02775">
    <property type="entry name" value="TPP_enzyme_C"/>
    <property type="match status" value="1"/>
</dbReference>
<keyword evidence="10" id="KW-0456">Lyase</keyword>
<evidence type="ECO:0000256" key="13">
    <source>
        <dbReference type="RuleBase" id="RU362132"/>
    </source>
</evidence>
<dbReference type="GO" id="GO:0030976">
    <property type="term" value="F:thiamine pyrophosphate binding"/>
    <property type="evidence" value="ECO:0007669"/>
    <property type="project" value="InterPro"/>
</dbReference>
<feature type="binding site" evidence="11">
    <location>
        <position position="153"/>
    </location>
    <ligand>
        <name>pyruvate</name>
        <dbReference type="ChEBI" id="CHEBI:15361"/>
        <label>2</label>
        <note>allosteric activator</note>
    </ligand>
</feature>
<comment type="cofactor">
    <cofactor evidence="2">
        <name>thiamine diphosphate</name>
        <dbReference type="ChEBI" id="CHEBI:58937"/>
    </cofactor>
</comment>
<comment type="catalytic activity">
    <reaction evidence="1">
        <text>a 2-oxocarboxylate + H(+) = an aldehyde + CO2</text>
        <dbReference type="Rhea" id="RHEA:11628"/>
        <dbReference type="ChEBI" id="CHEBI:15378"/>
        <dbReference type="ChEBI" id="CHEBI:16526"/>
        <dbReference type="ChEBI" id="CHEBI:17478"/>
        <dbReference type="ChEBI" id="CHEBI:35179"/>
        <dbReference type="EC" id="4.1.1.1"/>
    </reaction>
</comment>
<comment type="cofactor">
    <cofactor evidence="12">
        <name>Mg(2+)</name>
        <dbReference type="ChEBI" id="CHEBI:18420"/>
    </cofactor>
    <text evidence="12">Binds 1 Mg(2+) per subunit.</text>
</comment>
<protein>
    <recommendedName>
        <fullName evidence="5">Pyruvate decarboxylase</fullName>
        <ecNumber evidence="4">4.1.1.1</ecNumber>
    </recommendedName>
</protein>
<reference evidence="18" key="1">
    <citation type="submission" date="2022-11" db="EMBL/GenBank/DDBJ databases">
        <authorList>
            <person name="Petersen C."/>
        </authorList>
    </citation>
    <scope>NUCLEOTIDE SEQUENCE</scope>
    <source>
        <strain evidence="18">IBT 30069</strain>
    </source>
</reference>
<proteinExistence type="inferred from homology"/>
<evidence type="ECO:0000256" key="2">
    <source>
        <dbReference type="ARBA" id="ARBA00001964"/>
    </source>
</evidence>
<dbReference type="Pfam" id="PF00205">
    <property type="entry name" value="TPP_enzyme_M"/>
    <property type="match status" value="1"/>
</dbReference>
<dbReference type="AlphaFoldDB" id="A0A9W9FAD3"/>
<feature type="domain" description="Thiamine pyrophosphate enzyme TPP-binding" evidence="16">
    <location>
        <begin position="408"/>
        <end position="503"/>
    </location>
</feature>
<feature type="binding site" evidence="11">
    <location>
        <position position="502"/>
    </location>
    <ligand>
        <name>pyruvate</name>
        <dbReference type="ChEBI" id="CHEBI:15361"/>
        <label>1</label>
        <note>substrate; ligand shared between two neighboring subunits</note>
    </ligand>
</feature>
<evidence type="ECO:0000313" key="18">
    <source>
        <dbReference type="EMBL" id="KAJ5096573.1"/>
    </source>
</evidence>
<evidence type="ECO:0000256" key="1">
    <source>
        <dbReference type="ARBA" id="ARBA00001041"/>
    </source>
</evidence>
<evidence type="ECO:0000256" key="12">
    <source>
        <dbReference type="PIRSR" id="PIRSR036565-2"/>
    </source>
</evidence>
<feature type="domain" description="Thiamine pyrophosphate enzyme central" evidence="15">
    <location>
        <begin position="202"/>
        <end position="317"/>
    </location>
</feature>
<dbReference type="GO" id="GO:0004737">
    <property type="term" value="F:pyruvate decarboxylase activity"/>
    <property type="evidence" value="ECO:0007669"/>
    <property type="project" value="UniProtKB-EC"/>
</dbReference>
<evidence type="ECO:0000313" key="19">
    <source>
        <dbReference type="Proteomes" id="UP001149165"/>
    </source>
</evidence>
<dbReference type="EMBL" id="JAPQKH010000005">
    <property type="protein sequence ID" value="KAJ5096573.1"/>
    <property type="molecule type" value="Genomic_DNA"/>
</dbReference>
<name>A0A9W9FAD3_9EURO</name>
<dbReference type="Proteomes" id="UP001149165">
    <property type="component" value="Unassembled WGS sequence"/>
</dbReference>
<dbReference type="Gene3D" id="3.40.50.970">
    <property type="match status" value="2"/>
</dbReference>
<feature type="binding site" evidence="12">
    <location>
        <position position="496"/>
    </location>
    <ligand>
        <name>Mg(2+)</name>
        <dbReference type="ChEBI" id="CHEBI:18420"/>
    </ligand>
</feature>
<dbReference type="InterPro" id="IPR047213">
    <property type="entry name" value="TPP_PYR_PDC_IPDC-like"/>
</dbReference>
<dbReference type="SUPFAM" id="SSF52467">
    <property type="entry name" value="DHS-like NAD/FAD-binding domain"/>
    <property type="match status" value="1"/>
</dbReference>
<organism evidence="18 19">
    <name type="scientific">Penicillium angulare</name>
    <dbReference type="NCBI Taxonomy" id="116970"/>
    <lineage>
        <taxon>Eukaryota</taxon>
        <taxon>Fungi</taxon>
        <taxon>Dikarya</taxon>
        <taxon>Ascomycota</taxon>
        <taxon>Pezizomycotina</taxon>
        <taxon>Eurotiomycetes</taxon>
        <taxon>Eurotiomycetidae</taxon>
        <taxon>Eurotiales</taxon>
        <taxon>Aspergillaceae</taxon>
        <taxon>Penicillium</taxon>
    </lineage>
</organism>
<dbReference type="GO" id="GO:0005634">
    <property type="term" value="C:nucleus"/>
    <property type="evidence" value="ECO:0007669"/>
    <property type="project" value="TreeGrafter"/>
</dbReference>
<evidence type="ECO:0000256" key="14">
    <source>
        <dbReference type="SAM" id="MobiDB-lite"/>
    </source>
</evidence>
<feature type="binding site" evidence="11">
    <location>
        <position position="25"/>
    </location>
    <ligand>
        <name>pyruvate</name>
        <dbReference type="ChEBI" id="CHEBI:15361"/>
        <label>1</label>
        <note>substrate; ligand shared between two neighboring subunits</note>
    </ligand>
</feature>
<dbReference type="GO" id="GO:0000287">
    <property type="term" value="F:magnesium ion binding"/>
    <property type="evidence" value="ECO:0007669"/>
    <property type="project" value="InterPro"/>
</dbReference>
<feature type="domain" description="Thiamine pyrophosphate enzyme N-terminal TPP-binding" evidence="17">
    <location>
        <begin position="1"/>
        <end position="105"/>
    </location>
</feature>
<dbReference type="InterPro" id="IPR029061">
    <property type="entry name" value="THDP-binding"/>
</dbReference>
<evidence type="ECO:0000256" key="7">
    <source>
        <dbReference type="ARBA" id="ARBA00022793"/>
    </source>
</evidence>
<evidence type="ECO:0000256" key="9">
    <source>
        <dbReference type="ARBA" id="ARBA00023052"/>
    </source>
</evidence>
<feature type="binding site" evidence="12">
    <location>
        <position position="498"/>
    </location>
    <ligand>
        <name>Mg(2+)</name>
        <dbReference type="ChEBI" id="CHEBI:18420"/>
    </ligand>
</feature>
<keyword evidence="7" id="KW-0210">Decarboxylase</keyword>
<dbReference type="FunFam" id="3.40.50.970:FF:000019">
    <property type="entry name" value="Pyruvate decarboxylase isozyme"/>
    <property type="match status" value="1"/>
</dbReference>
<evidence type="ECO:0000256" key="5">
    <source>
        <dbReference type="ARBA" id="ARBA00014422"/>
    </source>
</evidence>
<gene>
    <name evidence="18" type="ORF">N7456_007294</name>
</gene>
<dbReference type="EC" id="4.1.1.1" evidence="4"/>
<evidence type="ECO:0000256" key="10">
    <source>
        <dbReference type="ARBA" id="ARBA00023239"/>
    </source>
</evidence>
<dbReference type="CDD" id="cd07038">
    <property type="entry name" value="TPP_PYR_PDC_IPDC_like"/>
    <property type="match status" value="1"/>
</dbReference>
<evidence type="ECO:0000256" key="11">
    <source>
        <dbReference type="PIRSR" id="PIRSR036565-1"/>
    </source>
</evidence>
<dbReference type="Gene3D" id="3.40.50.1220">
    <property type="entry name" value="TPP-binding domain"/>
    <property type="match status" value="1"/>
</dbReference>
<evidence type="ECO:0000256" key="3">
    <source>
        <dbReference type="ARBA" id="ARBA00007812"/>
    </source>
</evidence>
<evidence type="ECO:0000256" key="4">
    <source>
        <dbReference type="ARBA" id="ARBA00013202"/>
    </source>
</evidence>
<dbReference type="CDD" id="cd02005">
    <property type="entry name" value="TPP_PDC_IPDC"/>
    <property type="match status" value="1"/>
</dbReference>
<reference evidence="18" key="2">
    <citation type="journal article" date="2023" name="IMA Fungus">
        <title>Comparative genomic study of the Penicillium genus elucidates a diverse pangenome and 15 lateral gene transfer events.</title>
        <authorList>
            <person name="Petersen C."/>
            <person name="Sorensen T."/>
            <person name="Nielsen M.R."/>
            <person name="Sondergaard T.E."/>
            <person name="Sorensen J.L."/>
            <person name="Fitzpatrick D.A."/>
            <person name="Frisvad J.C."/>
            <person name="Nielsen K.L."/>
        </authorList>
    </citation>
    <scope>NUCLEOTIDE SEQUENCE</scope>
    <source>
        <strain evidence="18">IBT 30069</strain>
    </source>
</reference>
<keyword evidence="19" id="KW-1185">Reference proteome</keyword>
<feature type="binding site" evidence="11">
    <location>
        <position position="111"/>
    </location>
    <ligand>
        <name>pyruvate</name>
        <dbReference type="ChEBI" id="CHEBI:15361"/>
        <label>1</label>
        <note>substrate; ligand shared between two neighboring subunits</note>
    </ligand>
</feature>
<keyword evidence="6 12" id="KW-0479">Metal-binding</keyword>
<dbReference type="InterPro" id="IPR012110">
    <property type="entry name" value="PDC/IPDC-like"/>
</dbReference>
<feature type="compositionally biased region" description="Low complexity" evidence="14">
    <location>
        <begin position="341"/>
        <end position="357"/>
    </location>
</feature>
<comment type="similarity">
    <text evidence="3 13">Belongs to the TPP enzyme family.</text>
</comment>
<dbReference type="FunFam" id="3.40.50.970:FF:000024">
    <property type="entry name" value="Pyruvate decarboxylase isozyme"/>
    <property type="match status" value="1"/>
</dbReference>
<evidence type="ECO:0000256" key="8">
    <source>
        <dbReference type="ARBA" id="ARBA00022842"/>
    </source>
</evidence>
<dbReference type="InterPro" id="IPR012001">
    <property type="entry name" value="Thiamin_PyroP_enz_TPP-bd_dom"/>
</dbReference>
<comment type="caution">
    <text evidence="18">The sequence shown here is derived from an EMBL/GenBank/DDBJ whole genome shotgun (WGS) entry which is preliminary data.</text>
</comment>
<dbReference type="GO" id="GO:0005829">
    <property type="term" value="C:cytosol"/>
    <property type="evidence" value="ECO:0007669"/>
    <property type="project" value="TreeGrafter"/>
</dbReference>
<accession>A0A9W9FAD3</accession>
<feature type="region of interest" description="Disordered" evidence="14">
    <location>
        <begin position="341"/>
        <end position="361"/>
    </location>
</feature>
<dbReference type="OrthoDB" id="3970464at2759"/>
<keyword evidence="9 13" id="KW-0786">Thiamine pyrophosphate</keyword>